<accession>A0A645GWQ6</accession>
<proteinExistence type="inferred from homology"/>
<dbReference type="EC" id="1.1.1.6" evidence="3"/>
<dbReference type="CDD" id="cd05233">
    <property type="entry name" value="SDR_c"/>
    <property type="match status" value="1"/>
</dbReference>
<dbReference type="PANTHER" id="PTHR42760:SF115">
    <property type="entry name" value="3-OXOACYL-[ACYL-CARRIER-PROTEIN] REDUCTASE FABG"/>
    <property type="match status" value="1"/>
</dbReference>
<dbReference type="GO" id="GO:0008888">
    <property type="term" value="F:glycerol dehydrogenase (NAD+) activity"/>
    <property type="evidence" value="ECO:0007669"/>
    <property type="project" value="UniProtKB-EC"/>
</dbReference>
<dbReference type="NCBIfam" id="NF005559">
    <property type="entry name" value="PRK07231.1"/>
    <property type="match status" value="1"/>
</dbReference>
<dbReference type="PANTHER" id="PTHR42760">
    <property type="entry name" value="SHORT-CHAIN DEHYDROGENASES/REDUCTASES FAMILY MEMBER"/>
    <property type="match status" value="1"/>
</dbReference>
<evidence type="ECO:0000256" key="1">
    <source>
        <dbReference type="ARBA" id="ARBA00006484"/>
    </source>
</evidence>
<dbReference type="Gene3D" id="3.40.50.720">
    <property type="entry name" value="NAD(P)-binding Rossmann-like Domain"/>
    <property type="match status" value="1"/>
</dbReference>
<dbReference type="SUPFAM" id="SSF51735">
    <property type="entry name" value="NAD(P)-binding Rossmann-fold domains"/>
    <property type="match status" value="1"/>
</dbReference>
<dbReference type="FunFam" id="3.40.50.720:FF:000084">
    <property type="entry name" value="Short-chain dehydrogenase reductase"/>
    <property type="match status" value="1"/>
</dbReference>
<dbReference type="PRINTS" id="PR00080">
    <property type="entry name" value="SDRFAMILY"/>
</dbReference>
<dbReference type="EMBL" id="VSSQ01082049">
    <property type="protein sequence ID" value="MPN30790.1"/>
    <property type="molecule type" value="Genomic_DNA"/>
</dbReference>
<comment type="caution">
    <text evidence="3">The sequence shown here is derived from an EMBL/GenBank/DDBJ whole genome shotgun (WGS) entry which is preliminary data.</text>
</comment>
<dbReference type="AlphaFoldDB" id="A0A645GWQ6"/>
<dbReference type="InterPro" id="IPR036291">
    <property type="entry name" value="NAD(P)-bd_dom_sf"/>
</dbReference>
<name>A0A645GWQ6_9ZZZZ</name>
<comment type="similarity">
    <text evidence="1">Belongs to the short-chain dehydrogenases/reductases (SDR) family.</text>
</comment>
<reference evidence="3" key="1">
    <citation type="submission" date="2019-08" db="EMBL/GenBank/DDBJ databases">
        <authorList>
            <person name="Kucharzyk K."/>
            <person name="Murdoch R.W."/>
            <person name="Higgins S."/>
            <person name="Loffler F."/>
        </authorList>
    </citation>
    <scope>NUCLEOTIDE SEQUENCE</scope>
</reference>
<keyword evidence="2 3" id="KW-0560">Oxidoreductase</keyword>
<protein>
    <submittedName>
        <fullName evidence="3">NAD-dependent glycerol dehydrogenase</fullName>
        <ecNumber evidence="3">1.1.1.6</ecNumber>
    </submittedName>
</protein>
<dbReference type="InterPro" id="IPR002347">
    <property type="entry name" value="SDR_fam"/>
</dbReference>
<dbReference type="InterPro" id="IPR020904">
    <property type="entry name" value="Sc_DH/Rdtase_CS"/>
</dbReference>
<dbReference type="PRINTS" id="PR00081">
    <property type="entry name" value="GDHRDH"/>
</dbReference>
<evidence type="ECO:0000313" key="3">
    <source>
        <dbReference type="EMBL" id="MPN30790.1"/>
    </source>
</evidence>
<dbReference type="NCBIfam" id="NF005309">
    <property type="entry name" value="PRK06841.1"/>
    <property type="match status" value="1"/>
</dbReference>
<dbReference type="Pfam" id="PF13561">
    <property type="entry name" value="adh_short_C2"/>
    <property type="match status" value="1"/>
</dbReference>
<gene>
    <name evidence="3" type="primary">golD_6</name>
    <name evidence="3" type="ORF">SDC9_178261</name>
</gene>
<evidence type="ECO:0000256" key="2">
    <source>
        <dbReference type="ARBA" id="ARBA00023002"/>
    </source>
</evidence>
<dbReference type="PROSITE" id="PS00061">
    <property type="entry name" value="ADH_SHORT"/>
    <property type="match status" value="1"/>
</dbReference>
<organism evidence="3">
    <name type="scientific">bioreactor metagenome</name>
    <dbReference type="NCBI Taxonomy" id="1076179"/>
    <lineage>
        <taxon>unclassified sequences</taxon>
        <taxon>metagenomes</taxon>
        <taxon>ecological metagenomes</taxon>
    </lineage>
</organism>
<sequence length="238" mass="25029">MALVTGAAAGIGYAISELFAAQGARLVLLDLSEEVQNVAQKLPGDHLAIPCNVAENAQIQAAVDRAVEKYGKIDILVNNAGVALLNKATEVTEKEWDTTMAVNLRAPFFLAQAVARVMTKKGGGQIVNMASQASVIALDRHVAYCASKAAIVSMTEVLAIEWARAGITVNAISPTVVETALGKKAWAGEVGEAMKQKIPVGRFAQPEEIASAALYLVSEHTRIMTGANVVIDGGYTIQ</sequence>